<organism evidence="2 3">
    <name type="scientific">Micromonospora lupini str. Lupac 08</name>
    <dbReference type="NCBI Taxonomy" id="1150864"/>
    <lineage>
        <taxon>Bacteria</taxon>
        <taxon>Bacillati</taxon>
        <taxon>Actinomycetota</taxon>
        <taxon>Actinomycetes</taxon>
        <taxon>Micromonosporales</taxon>
        <taxon>Micromonosporaceae</taxon>
        <taxon>Micromonospora</taxon>
    </lineage>
</organism>
<reference evidence="3" key="1">
    <citation type="journal article" date="2012" name="J. Bacteriol.">
        <title>Genome Sequence of Micromonospora lupini Lupac 08, Isolated from Root Nodules of Lupinus angustifolius.</title>
        <authorList>
            <person name="Alonso-Vega P."/>
            <person name="Normand P."/>
            <person name="Bacigalupe R."/>
            <person name="Pujic P."/>
            <person name="Lajus A."/>
            <person name="Vallenet D."/>
            <person name="Carro L."/>
            <person name="Coll P."/>
            <person name="Trujillo M.E."/>
        </authorList>
    </citation>
    <scope>NUCLEOTIDE SEQUENCE [LARGE SCALE GENOMIC DNA]</scope>
    <source>
        <strain evidence="3">Lupac 08</strain>
    </source>
</reference>
<name>I0LAZ1_9ACTN</name>
<proteinExistence type="predicted"/>
<gene>
    <name evidence="2" type="ORF">MILUP08_45883</name>
</gene>
<evidence type="ECO:0000313" key="2">
    <source>
        <dbReference type="EMBL" id="CCH20988.1"/>
    </source>
</evidence>
<dbReference type="STRING" id="1150864.MILUP08_45883"/>
<evidence type="ECO:0000313" key="3">
    <source>
        <dbReference type="Proteomes" id="UP000003448"/>
    </source>
</evidence>
<sequence length="148" mass="15086">MGYGPSRGCGNPDTGPELEPGGRRPADGPDTGVRAPPPEREPGGLRTAGNHHAGVRAPPPELGPGGLRPADGPDTGVRAPPPERGPGGVQAVDGDDAEVTVTGSDRPAGRDVDMGCLLDWGTVLPPCDGRAGRWKPNRSGTTRYVTVC</sequence>
<feature type="region of interest" description="Disordered" evidence="1">
    <location>
        <begin position="1"/>
        <end position="112"/>
    </location>
</feature>
<keyword evidence="3" id="KW-1185">Reference proteome</keyword>
<dbReference type="EMBL" id="CAIE01000039">
    <property type="protein sequence ID" value="CCH20988.1"/>
    <property type="molecule type" value="Genomic_DNA"/>
</dbReference>
<evidence type="ECO:0000256" key="1">
    <source>
        <dbReference type="SAM" id="MobiDB-lite"/>
    </source>
</evidence>
<dbReference type="Proteomes" id="UP000003448">
    <property type="component" value="Unassembled WGS sequence"/>
</dbReference>
<dbReference type="AlphaFoldDB" id="I0LAZ1"/>
<protein>
    <submittedName>
        <fullName evidence="2">Uncharacterized protein</fullName>
    </submittedName>
</protein>
<accession>I0LAZ1</accession>
<comment type="caution">
    <text evidence="2">The sequence shown here is derived from an EMBL/GenBank/DDBJ whole genome shotgun (WGS) entry which is preliminary data.</text>
</comment>
<dbReference type="RefSeq" id="WP_007464460.1">
    <property type="nucleotide sequence ID" value="NZ_HF570108.1"/>
</dbReference>